<comment type="caution">
    <text evidence="2">The sequence shown here is derived from an EMBL/GenBank/DDBJ whole genome shotgun (WGS) entry which is preliminary data.</text>
</comment>
<proteinExistence type="predicted"/>
<evidence type="ECO:0000313" key="2">
    <source>
        <dbReference type="EMBL" id="KAI1902451.1"/>
    </source>
</evidence>
<dbReference type="EMBL" id="JAERUA010000003">
    <property type="protein sequence ID" value="KAI1902451.1"/>
    <property type="molecule type" value="Genomic_DNA"/>
</dbReference>
<dbReference type="AlphaFoldDB" id="A0A8T3DZH7"/>
<gene>
    <name evidence="2" type="ORF">AGOR_G00044890</name>
</gene>
<sequence>MVSVFLLILGTQMYSEVCLTQVLPKYPIITRTGRRAKALKFYVFLISRCQGCESADCLLYGQPKSLAEWGLNVISQHPPCPQPAESNKPQLVGGLPVLVSFWGGADHLVVLVMEDLMEWTECSTELSASSSPHGPISTLTTGGTEEVYFFCNK</sequence>
<evidence type="ECO:0000256" key="1">
    <source>
        <dbReference type="SAM" id="SignalP"/>
    </source>
</evidence>
<feature type="chain" id="PRO_5035877751" evidence="1">
    <location>
        <begin position="21"/>
        <end position="153"/>
    </location>
</feature>
<keyword evidence="1" id="KW-0732">Signal</keyword>
<keyword evidence="3" id="KW-1185">Reference proteome</keyword>
<accession>A0A8T3DZH7</accession>
<dbReference type="Proteomes" id="UP000829720">
    <property type="component" value="Unassembled WGS sequence"/>
</dbReference>
<evidence type="ECO:0000313" key="3">
    <source>
        <dbReference type="Proteomes" id="UP000829720"/>
    </source>
</evidence>
<protein>
    <submittedName>
        <fullName evidence="2">Uncharacterized protein</fullName>
    </submittedName>
</protein>
<reference evidence="2" key="1">
    <citation type="submission" date="2021-01" db="EMBL/GenBank/DDBJ databases">
        <authorList>
            <person name="Zahm M."/>
            <person name="Roques C."/>
            <person name="Cabau C."/>
            <person name="Klopp C."/>
            <person name="Donnadieu C."/>
            <person name="Jouanno E."/>
            <person name="Lampietro C."/>
            <person name="Louis A."/>
            <person name="Herpin A."/>
            <person name="Echchiki A."/>
            <person name="Berthelot C."/>
            <person name="Parey E."/>
            <person name="Roest-Crollius H."/>
            <person name="Braasch I."/>
            <person name="Postlethwait J."/>
            <person name="Bobe J."/>
            <person name="Montfort J."/>
            <person name="Bouchez O."/>
            <person name="Begum T."/>
            <person name="Mejri S."/>
            <person name="Adams A."/>
            <person name="Chen W.-J."/>
            <person name="Guiguen Y."/>
        </authorList>
    </citation>
    <scope>NUCLEOTIDE SEQUENCE</scope>
    <source>
        <tissue evidence="2">Blood</tissue>
    </source>
</reference>
<name>A0A8T3DZH7_9TELE</name>
<organism evidence="2 3">
    <name type="scientific">Albula goreensis</name>
    <dbReference type="NCBI Taxonomy" id="1534307"/>
    <lineage>
        <taxon>Eukaryota</taxon>
        <taxon>Metazoa</taxon>
        <taxon>Chordata</taxon>
        <taxon>Craniata</taxon>
        <taxon>Vertebrata</taxon>
        <taxon>Euteleostomi</taxon>
        <taxon>Actinopterygii</taxon>
        <taxon>Neopterygii</taxon>
        <taxon>Teleostei</taxon>
        <taxon>Albuliformes</taxon>
        <taxon>Albulidae</taxon>
        <taxon>Albula</taxon>
    </lineage>
</organism>
<feature type="signal peptide" evidence="1">
    <location>
        <begin position="1"/>
        <end position="20"/>
    </location>
</feature>